<organism evidence="3 4">
    <name type="scientific">Roseivivax jejudonensis</name>
    <dbReference type="NCBI Taxonomy" id="1529041"/>
    <lineage>
        <taxon>Bacteria</taxon>
        <taxon>Pseudomonadati</taxon>
        <taxon>Pseudomonadota</taxon>
        <taxon>Alphaproteobacteria</taxon>
        <taxon>Rhodobacterales</taxon>
        <taxon>Roseobacteraceae</taxon>
        <taxon>Roseivivax</taxon>
    </lineage>
</organism>
<protein>
    <submittedName>
        <fullName evidence="3">Serine acetyltransferase</fullName>
        <ecNumber evidence="3">2.3.1.30</ecNumber>
    </submittedName>
</protein>
<dbReference type="Gene3D" id="2.160.10.10">
    <property type="entry name" value="Hexapeptide repeat proteins"/>
    <property type="match status" value="1"/>
</dbReference>
<sequence length="165" mass="17445">MQPDTFSSAVSATTPDWSREAVRGAWDPGRKLLRAIRRYQAAKARGGALAAVTRRYWVANHWFWSLLTQCDIPLTVRIGGGLVLPHPTGIVIHAESEIGPNCMVFQQVTLAGRVVAGGHCDFGAGAKVLGPLTLGDHVQVGANAVVTRDAGDLAVLSGVPAREIG</sequence>
<dbReference type="AlphaFoldDB" id="A0A1X6Z1G0"/>
<dbReference type="CDD" id="cd03354">
    <property type="entry name" value="LbH_SAT"/>
    <property type="match status" value="1"/>
</dbReference>
<evidence type="ECO:0000313" key="3">
    <source>
        <dbReference type="EMBL" id="SLN37976.1"/>
    </source>
</evidence>
<dbReference type="Proteomes" id="UP000193570">
    <property type="component" value="Unassembled WGS sequence"/>
</dbReference>
<dbReference type="PANTHER" id="PTHR42811">
    <property type="entry name" value="SERINE ACETYLTRANSFERASE"/>
    <property type="match status" value="1"/>
</dbReference>
<dbReference type="InterPro" id="IPR045304">
    <property type="entry name" value="LbH_SAT"/>
</dbReference>
<dbReference type="InterPro" id="IPR011004">
    <property type="entry name" value="Trimer_LpxA-like_sf"/>
</dbReference>
<reference evidence="3 4" key="1">
    <citation type="submission" date="2017-03" db="EMBL/GenBank/DDBJ databases">
        <authorList>
            <person name="Afonso C.L."/>
            <person name="Miller P.J."/>
            <person name="Scott M.A."/>
            <person name="Spackman E."/>
            <person name="Goraichik I."/>
            <person name="Dimitrov K.M."/>
            <person name="Suarez D.L."/>
            <person name="Swayne D.E."/>
        </authorList>
    </citation>
    <scope>NUCLEOTIDE SEQUENCE [LARGE SCALE GENOMIC DNA]</scope>
    <source>
        <strain evidence="3 4">CECT 8625</strain>
    </source>
</reference>
<evidence type="ECO:0000313" key="4">
    <source>
        <dbReference type="Proteomes" id="UP000193570"/>
    </source>
</evidence>
<accession>A0A1X6Z1G0</accession>
<evidence type="ECO:0000256" key="2">
    <source>
        <dbReference type="ARBA" id="ARBA00023315"/>
    </source>
</evidence>
<dbReference type="EMBL" id="FWFK01000003">
    <property type="protein sequence ID" value="SLN37976.1"/>
    <property type="molecule type" value="Genomic_DNA"/>
</dbReference>
<keyword evidence="4" id="KW-1185">Reference proteome</keyword>
<evidence type="ECO:0000256" key="1">
    <source>
        <dbReference type="ARBA" id="ARBA00022679"/>
    </source>
</evidence>
<dbReference type="EC" id="2.3.1.30" evidence="3"/>
<keyword evidence="2 3" id="KW-0012">Acyltransferase</keyword>
<dbReference type="RefSeq" id="WP_085791472.1">
    <property type="nucleotide sequence ID" value="NZ_FWFK01000003.1"/>
</dbReference>
<name>A0A1X6Z1G0_9RHOB</name>
<gene>
    <name evidence="3" type="primary">cysE_1</name>
    <name evidence="3" type="ORF">ROJ8625_01736</name>
</gene>
<keyword evidence="1 3" id="KW-0808">Transferase</keyword>
<dbReference type="SUPFAM" id="SSF51161">
    <property type="entry name" value="Trimeric LpxA-like enzymes"/>
    <property type="match status" value="1"/>
</dbReference>
<proteinExistence type="predicted"/>
<dbReference type="OrthoDB" id="7545269at2"/>
<dbReference type="GO" id="GO:0009001">
    <property type="term" value="F:serine O-acetyltransferase activity"/>
    <property type="evidence" value="ECO:0007669"/>
    <property type="project" value="UniProtKB-EC"/>
</dbReference>